<sequence>MEDLRDAEKTVSEFARLINGLRPDCNTSHAAERPPLAANHRDSSESQKTTKTIIGSRWRPKNSKKDWDATIEGILWNELEQPQNKVAQRFKIDQTALKEYISSLDMMDLGCEFARHYYVGPGKEQAYWAAEDLFFDLQAVKQGDARAGRWADAKVYKKDWDLADHLVRFVLLAEQCRLCSGQETWVAWQWDFATNVAFYLSVLRCYTIRDAKQKQLARATPGSPPLSCGSRGSKSGRSSPVTRNGKKE</sequence>
<proteinExistence type="predicted"/>
<feature type="region of interest" description="Disordered" evidence="1">
    <location>
        <begin position="215"/>
        <end position="248"/>
    </location>
</feature>
<evidence type="ECO:0000313" key="3">
    <source>
        <dbReference type="Proteomes" id="UP000054516"/>
    </source>
</evidence>
<dbReference type="AlphaFoldDB" id="A0A1W2TQU1"/>
<keyword evidence="3" id="KW-1185">Reference proteome</keyword>
<dbReference type="EMBL" id="DF977500">
    <property type="protein sequence ID" value="GAP90840.2"/>
    <property type="molecule type" value="Genomic_DNA"/>
</dbReference>
<dbReference type="OrthoDB" id="4737152at2759"/>
<feature type="region of interest" description="Disordered" evidence="1">
    <location>
        <begin position="24"/>
        <end position="52"/>
    </location>
</feature>
<accession>A0A1W2TQU1</accession>
<reference evidence="2" key="1">
    <citation type="submission" date="2016-03" db="EMBL/GenBank/DDBJ databases">
        <title>Draft genome sequence of Rosellinia necatrix.</title>
        <authorList>
            <person name="Kanematsu S."/>
        </authorList>
    </citation>
    <scope>NUCLEOTIDE SEQUENCE [LARGE SCALE GENOMIC DNA]</scope>
    <source>
        <strain evidence="2">W97</strain>
    </source>
</reference>
<protein>
    <submittedName>
        <fullName evidence="2">Uncharacterized protein</fullName>
    </submittedName>
</protein>
<dbReference type="Proteomes" id="UP000054516">
    <property type="component" value="Unassembled WGS sequence"/>
</dbReference>
<name>A0A1W2TQU1_ROSNE</name>
<evidence type="ECO:0000313" key="2">
    <source>
        <dbReference type="EMBL" id="GAP90840.2"/>
    </source>
</evidence>
<organism evidence="2">
    <name type="scientific">Rosellinia necatrix</name>
    <name type="common">White root-rot fungus</name>
    <dbReference type="NCBI Taxonomy" id="77044"/>
    <lineage>
        <taxon>Eukaryota</taxon>
        <taxon>Fungi</taxon>
        <taxon>Dikarya</taxon>
        <taxon>Ascomycota</taxon>
        <taxon>Pezizomycotina</taxon>
        <taxon>Sordariomycetes</taxon>
        <taxon>Xylariomycetidae</taxon>
        <taxon>Xylariales</taxon>
        <taxon>Xylariaceae</taxon>
        <taxon>Rosellinia</taxon>
    </lineage>
</organism>
<evidence type="ECO:0000256" key="1">
    <source>
        <dbReference type="SAM" id="MobiDB-lite"/>
    </source>
</evidence>
<feature type="compositionally biased region" description="Low complexity" evidence="1">
    <location>
        <begin position="227"/>
        <end position="239"/>
    </location>
</feature>
<gene>
    <name evidence="2" type="ORF">SAMD00023353_5500170</name>
</gene>